<evidence type="ECO:0000313" key="8">
    <source>
        <dbReference type="EMBL" id="WNH12971.1"/>
    </source>
</evidence>
<feature type="transmembrane region" description="Helical" evidence="6">
    <location>
        <begin position="44"/>
        <end position="65"/>
    </location>
</feature>
<evidence type="ECO:0000256" key="1">
    <source>
        <dbReference type="ARBA" id="ARBA00004651"/>
    </source>
</evidence>
<keyword evidence="3 6" id="KW-0812">Transmembrane</keyword>
<accession>A0ABY9Y402</accession>
<dbReference type="RefSeq" id="WP_415862951.1">
    <property type="nucleotide sequence ID" value="NZ_CP134536.1"/>
</dbReference>
<evidence type="ECO:0000259" key="7">
    <source>
        <dbReference type="Pfam" id="PF13396"/>
    </source>
</evidence>
<evidence type="ECO:0000256" key="5">
    <source>
        <dbReference type="ARBA" id="ARBA00023136"/>
    </source>
</evidence>
<evidence type="ECO:0000256" key="6">
    <source>
        <dbReference type="SAM" id="Phobius"/>
    </source>
</evidence>
<keyword evidence="2" id="KW-1003">Cell membrane</keyword>
<feature type="domain" description="Cardiolipin synthase N-terminal" evidence="7">
    <location>
        <begin position="26"/>
        <end position="66"/>
    </location>
</feature>
<sequence length="74" mass="8553">MDSKITEDFSLGLFIWQALLLVSIGLWIYCLIDVLKNKFEKNDKIIWVLVVILLPILGSILYLFIGKSKKLKLN</sequence>
<keyword evidence="4 6" id="KW-1133">Transmembrane helix</keyword>
<name>A0ABY9Y402_9FLAO</name>
<gene>
    <name evidence="8" type="ORF">RHP49_01660</name>
</gene>
<keyword evidence="9" id="KW-1185">Reference proteome</keyword>
<evidence type="ECO:0000313" key="9">
    <source>
        <dbReference type="Proteomes" id="UP001303407"/>
    </source>
</evidence>
<dbReference type="Pfam" id="PF13396">
    <property type="entry name" value="PLDc_N"/>
    <property type="match status" value="1"/>
</dbReference>
<feature type="transmembrane region" description="Helical" evidence="6">
    <location>
        <begin position="12"/>
        <end position="32"/>
    </location>
</feature>
<evidence type="ECO:0000256" key="4">
    <source>
        <dbReference type="ARBA" id="ARBA00022989"/>
    </source>
</evidence>
<organism evidence="8 9">
    <name type="scientific">Thalassobellus suaedae</name>
    <dbReference type="NCBI Taxonomy" id="3074124"/>
    <lineage>
        <taxon>Bacteria</taxon>
        <taxon>Pseudomonadati</taxon>
        <taxon>Bacteroidota</taxon>
        <taxon>Flavobacteriia</taxon>
        <taxon>Flavobacteriales</taxon>
        <taxon>Flavobacteriaceae</taxon>
        <taxon>Thalassobellus</taxon>
    </lineage>
</organism>
<dbReference type="EMBL" id="CP134536">
    <property type="protein sequence ID" value="WNH12971.1"/>
    <property type="molecule type" value="Genomic_DNA"/>
</dbReference>
<proteinExistence type="predicted"/>
<dbReference type="InterPro" id="IPR027379">
    <property type="entry name" value="CLS_N"/>
</dbReference>
<reference evidence="8 9" key="1">
    <citation type="submission" date="2023-09" db="EMBL/GenBank/DDBJ databases">
        <title>Thalassobella suaedae gen. nov., sp. nov., a marine bacterium of the family Flavobacteriaceae isolated from a halophyte Suaeda japonica.</title>
        <authorList>
            <person name="Lee S.Y."/>
            <person name="Hwang C.Y."/>
        </authorList>
    </citation>
    <scope>NUCLEOTIDE SEQUENCE [LARGE SCALE GENOMIC DNA]</scope>
    <source>
        <strain evidence="8 9">HL-DH10</strain>
    </source>
</reference>
<evidence type="ECO:0000256" key="3">
    <source>
        <dbReference type="ARBA" id="ARBA00022692"/>
    </source>
</evidence>
<comment type="subcellular location">
    <subcellularLocation>
        <location evidence="1">Cell membrane</location>
        <topology evidence="1">Multi-pass membrane protein</topology>
    </subcellularLocation>
</comment>
<protein>
    <submittedName>
        <fullName evidence="8">PLD nuclease N-terminal domain-containing protein</fullName>
    </submittedName>
</protein>
<dbReference type="Proteomes" id="UP001303407">
    <property type="component" value="Chromosome"/>
</dbReference>
<keyword evidence="5 6" id="KW-0472">Membrane</keyword>
<evidence type="ECO:0000256" key="2">
    <source>
        <dbReference type="ARBA" id="ARBA00022475"/>
    </source>
</evidence>